<feature type="binding site" evidence="11">
    <location>
        <position position="495"/>
    </location>
    <ligand>
        <name>Zn(2+)</name>
        <dbReference type="ChEBI" id="CHEBI:29105"/>
        <label>2</label>
    </ligand>
</feature>
<dbReference type="HAMAP" id="MF_00983">
    <property type="entry name" value="PriA"/>
    <property type="match status" value="1"/>
</dbReference>
<dbReference type="Gene3D" id="3.40.50.300">
    <property type="entry name" value="P-loop containing nucleotide triphosphate hydrolases"/>
    <property type="match status" value="2"/>
</dbReference>
<comment type="catalytic activity">
    <reaction evidence="11">
        <text>ATP + H2O = ADP + phosphate + H(+)</text>
        <dbReference type="Rhea" id="RHEA:13065"/>
        <dbReference type="ChEBI" id="CHEBI:15377"/>
        <dbReference type="ChEBI" id="CHEBI:15378"/>
        <dbReference type="ChEBI" id="CHEBI:30616"/>
        <dbReference type="ChEBI" id="CHEBI:43474"/>
        <dbReference type="ChEBI" id="CHEBI:456216"/>
        <dbReference type="EC" id="5.6.2.4"/>
    </reaction>
</comment>
<dbReference type="SMART" id="SM00490">
    <property type="entry name" value="HELICc"/>
    <property type="match status" value="1"/>
</dbReference>
<keyword evidence="4 11" id="KW-0547">Nucleotide-binding</keyword>
<dbReference type="AlphaFoldDB" id="A0A1H0EI59"/>
<evidence type="ECO:0000256" key="11">
    <source>
        <dbReference type="HAMAP-Rule" id="MF_00983"/>
    </source>
</evidence>
<dbReference type="InterPro" id="IPR005259">
    <property type="entry name" value="PriA"/>
</dbReference>
<dbReference type="EMBL" id="FNIN01000008">
    <property type="protein sequence ID" value="SDN82144.1"/>
    <property type="molecule type" value="Genomic_DNA"/>
</dbReference>
<keyword evidence="2 11" id="KW-0235">DNA replication</keyword>
<keyword evidence="10 11" id="KW-0413">Isomerase</keyword>
<evidence type="ECO:0000259" key="13">
    <source>
        <dbReference type="PROSITE" id="PS51194"/>
    </source>
</evidence>
<dbReference type="GO" id="GO:0006270">
    <property type="term" value="P:DNA replication initiation"/>
    <property type="evidence" value="ECO:0007669"/>
    <property type="project" value="TreeGrafter"/>
</dbReference>
<dbReference type="Proteomes" id="UP000199602">
    <property type="component" value="Unassembled WGS sequence"/>
</dbReference>
<feature type="binding site" evidence="11">
    <location>
        <position position="477"/>
    </location>
    <ligand>
        <name>Zn(2+)</name>
        <dbReference type="ChEBI" id="CHEBI:29105"/>
        <label>2</label>
    </ligand>
</feature>
<dbReference type="NCBIfam" id="TIGR00595">
    <property type="entry name" value="priA"/>
    <property type="match status" value="1"/>
</dbReference>
<dbReference type="InterPro" id="IPR041236">
    <property type="entry name" value="PriA_C"/>
</dbReference>
<protein>
    <recommendedName>
        <fullName evidence="11">Replication restart protein PriA</fullName>
    </recommendedName>
    <alternativeName>
        <fullName evidence="11">ATP-dependent DNA helicase PriA</fullName>
        <ecNumber evidence="11">5.6.2.4</ecNumber>
    </alternativeName>
    <alternativeName>
        <fullName evidence="11">DNA 3'-5' helicase PriA</fullName>
    </alternativeName>
</protein>
<dbReference type="InterPro" id="IPR001650">
    <property type="entry name" value="Helicase_C-like"/>
</dbReference>
<keyword evidence="7 11" id="KW-0862">Zinc</keyword>
<dbReference type="PANTHER" id="PTHR30580">
    <property type="entry name" value="PRIMOSOMAL PROTEIN N"/>
    <property type="match status" value="1"/>
</dbReference>
<dbReference type="GO" id="GO:0006310">
    <property type="term" value="P:DNA recombination"/>
    <property type="evidence" value="ECO:0007669"/>
    <property type="project" value="InterPro"/>
</dbReference>
<feature type="binding site" evidence="11">
    <location>
        <position position="508"/>
    </location>
    <ligand>
        <name>Zn(2+)</name>
        <dbReference type="ChEBI" id="CHEBI:29105"/>
        <label>1</label>
    </ligand>
</feature>
<dbReference type="GO" id="GO:0043138">
    <property type="term" value="F:3'-5' DNA helicase activity"/>
    <property type="evidence" value="ECO:0007669"/>
    <property type="project" value="UniProtKB-EC"/>
</dbReference>
<gene>
    <name evidence="11" type="primary">priA</name>
    <name evidence="14" type="ORF">SAMN04488516_1082</name>
</gene>
<evidence type="ECO:0000256" key="8">
    <source>
        <dbReference type="ARBA" id="ARBA00022840"/>
    </source>
</evidence>
<evidence type="ECO:0000256" key="7">
    <source>
        <dbReference type="ARBA" id="ARBA00022833"/>
    </source>
</evidence>
<dbReference type="Pfam" id="PF18074">
    <property type="entry name" value="PriA_C"/>
    <property type="match status" value="1"/>
</dbReference>
<evidence type="ECO:0000313" key="15">
    <source>
        <dbReference type="Proteomes" id="UP000199602"/>
    </source>
</evidence>
<feature type="binding site" evidence="11">
    <location>
        <position position="511"/>
    </location>
    <ligand>
        <name>Zn(2+)</name>
        <dbReference type="ChEBI" id="CHEBI:29105"/>
        <label>1</label>
    </ligand>
</feature>
<comment type="subunit">
    <text evidence="11">Component of the replication restart primosome.</text>
</comment>
<feature type="domain" description="Helicase ATP-binding" evidence="12">
    <location>
        <begin position="243"/>
        <end position="409"/>
    </location>
</feature>
<keyword evidence="15" id="KW-1185">Reference proteome</keyword>
<dbReference type="Pfam" id="PF00271">
    <property type="entry name" value="Helicase_C"/>
    <property type="match status" value="1"/>
</dbReference>
<evidence type="ECO:0000256" key="1">
    <source>
        <dbReference type="ARBA" id="ARBA00022515"/>
    </source>
</evidence>
<evidence type="ECO:0000256" key="4">
    <source>
        <dbReference type="ARBA" id="ARBA00022741"/>
    </source>
</evidence>
<dbReference type="EC" id="5.6.2.4" evidence="11"/>
<sequence>MDVVKVFLLNSPYLKLDYLPPLEVQVSDLKIGSRVVVPLGKKRICVGIVQSICFLDSDCEFNLKRIVLPLENPLISETYFKLIEDMSKRYAGNFAQILSNVLPSIFKKIPRKIWIGSKVYSVDKILSSDVDYTRYITYWREKKVYFFKDSDNFLVKLKNKSVKKIRGKIKQAIIDLLKENNVLSISEIKSFLAKKNIYSSLDKLEREGLIVIFKEKTLQNRLSSVEYKLNNSQYNIAKEMEQVLTTHKFETHLLHGITGSGKTFVYLHLLKKCLEQGKSAILLLPEVALAWGMFQRLKKLLSYKHIYFYTGNLPDLEKQRIFYISSHTPTLIIGTRSSIFLPFYKLGLIIVDEEHVESYKQEQGIYYQTKEIVYFLAKQNNALLLLGSATPDIKTFYSANQGNIFKHTLDKRFGLSLPPKIIVIDLKNKQNKDIFSQKIFDKLSDVITKGEQVIILHNRRGYCPILYCSSCGNTIKCPSCDISLTYHKKNNSLMCHYCGFKIKFPPICSVCESSNFSFYGEGTEKIEEFLKKKFPNITILRLDKDIVQSRHKFKEILQSFERGEGQVLIGTQMLSKGHDFANVTLGIVLDGDLGLNFPDYRARERLFQLLVQLCGRVGRRDKRGEVYIQTRNKALDFWNFVENGDYIGFCKQELKKRKLFDYPPFVNLGLIRVSFARDWEEKDVFLDELTKQCLIFAKNFEGKVLGPVPAPIYYLHSKYRYHILLKSLQWSNIRTFFLNLKTNLLDKRVLSKKRQVQLILDLDPVSIL</sequence>
<dbReference type="STRING" id="206665.SAMN04488516_1082"/>
<keyword evidence="5 11" id="KW-0378">Hydrolase</keyword>
<dbReference type="InterPro" id="IPR027417">
    <property type="entry name" value="P-loop_NTPase"/>
</dbReference>
<dbReference type="RefSeq" id="WP_092065595.1">
    <property type="nucleotide sequence ID" value="NZ_FNIN01000008.1"/>
</dbReference>
<dbReference type="InterPro" id="IPR014001">
    <property type="entry name" value="Helicase_ATP-bd"/>
</dbReference>
<accession>A0A1H0EI59</accession>
<comment type="similarity">
    <text evidence="11">Belongs to the helicase family. PriA subfamily.</text>
</comment>
<evidence type="ECO:0000256" key="10">
    <source>
        <dbReference type="ARBA" id="ARBA00023235"/>
    </source>
</evidence>
<dbReference type="PANTHER" id="PTHR30580:SF0">
    <property type="entry name" value="PRIMOSOMAL PROTEIN N"/>
    <property type="match status" value="1"/>
</dbReference>
<dbReference type="GO" id="GO:0006302">
    <property type="term" value="P:double-strand break repair"/>
    <property type="evidence" value="ECO:0007669"/>
    <property type="project" value="InterPro"/>
</dbReference>
<feature type="domain" description="Helicase C-terminal" evidence="13">
    <location>
        <begin position="503"/>
        <end position="671"/>
    </location>
</feature>
<feature type="binding site" evidence="11">
    <location>
        <position position="498"/>
    </location>
    <ligand>
        <name>Zn(2+)</name>
        <dbReference type="ChEBI" id="CHEBI:29105"/>
        <label>2</label>
    </ligand>
</feature>
<evidence type="ECO:0000256" key="9">
    <source>
        <dbReference type="ARBA" id="ARBA00023125"/>
    </source>
</evidence>
<keyword evidence="1 11" id="KW-0639">Primosome</keyword>
<feature type="binding site" evidence="11">
    <location>
        <position position="471"/>
    </location>
    <ligand>
        <name>Zn(2+)</name>
        <dbReference type="ChEBI" id="CHEBI:29105"/>
        <label>1</label>
    </ligand>
</feature>
<dbReference type="SMART" id="SM00487">
    <property type="entry name" value="DEXDc"/>
    <property type="match status" value="1"/>
</dbReference>
<evidence type="ECO:0000313" key="14">
    <source>
        <dbReference type="EMBL" id="SDN82144.1"/>
    </source>
</evidence>
<dbReference type="Pfam" id="PF17764">
    <property type="entry name" value="PriA_3primeBD"/>
    <property type="match status" value="1"/>
</dbReference>
<feature type="binding site" evidence="11">
    <location>
        <position position="468"/>
    </location>
    <ligand>
        <name>Zn(2+)</name>
        <dbReference type="ChEBI" id="CHEBI:29105"/>
        <label>1</label>
    </ligand>
</feature>
<evidence type="ECO:0000256" key="3">
    <source>
        <dbReference type="ARBA" id="ARBA00022723"/>
    </source>
</evidence>
<dbReference type="CDD" id="cd18804">
    <property type="entry name" value="SF2_C_priA"/>
    <property type="match status" value="1"/>
</dbReference>
<dbReference type="GO" id="GO:0008270">
    <property type="term" value="F:zinc ion binding"/>
    <property type="evidence" value="ECO:0007669"/>
    <property type="project" value="UniProtKB-UniRule"/>
</dbReference>
<dbReference type="Pfam" id="PF00270">
    <property type="entry name" value="DEAD"/>
    <property type="match status" value="1"/>
</dbReference>
<keyword evidence="6 11" id="KW-0347">Helicase</keyword>
<evidence type="ECO:0000259" key="12">
    <source>
        <dbReference type="PROSITE" id="PS51192"/>
    </source>
</evidence>
<dbReference type="InterPro" id="IPR011545">
    <property type="entry name" value="DEAD/DEAH_box_helicase_dom"/>
</dbReference>
<dbReference type="InterPro" id="IPR041222">
    <property type="entry name" value="PriA_3primeBD"/>
</dbReference>
<evidence type="ECO:0000256" key="6">
    <source>
        <dbReference type="ARBA" id="ARBA00022806"/>
    </source>
</evidence>
<dbReference type="PROSITE" id="PS51192">
    <property type="entry name" value="HELICASE_ATP_BIND_1"/>
    <property type="match status" value="1"/>
</dbReference>
<dbReference type="GO" id="GO:0006269">
    <property type="term" value="P:DNA replication, synthesis of primer"/>
    <property type="evidence" value="ECO:0007669"/>
    <property type="project" value="UniProtKB-KW"/>
</dbReference>
<dbReference type="GO" id="GO:0016887">
    <property type="term" value="F:ATP hydrolysis activity"/>
    <property type="evidence" value="ECO:0007669"/>
    <property type="project" value="RHEA"/>
</dbReference>
<dbReference type="OrthoDB" id="9759544at2"/>
<dbReference type="InterPro" id="IPR042115">
    <property type="entry name" value="PriA_3primeBD_sf"/>
</dbReference>
<evidence type="ECO:0000256" key="5">
    <source>
        <dbReference type="ARBA" id="ARBA00022801"/>
    </source>
</evidence>
<dbReference type="Gene3D" id="3.40.1440.60">
    <property type="entry name" value="PriA, 3(prime) DNA-binding domain"/>
    <property type="match status" value="1"/>
</dbReference>
<keyword evidence="3 11" id="KW-0479">Metal-binding</keyword>
<proteinExistence type="inferred from homology"/>
<dbReference type="GO" id="GO:0003677">
    <property type="term" value="F:DNA binding"/>
    <property type="evidence" value="ECO:0007669"/>
    <property type="project" value="UniProtKB-UniRule"/>
</dbReference>
<evidence type="ECO:0000256" key="2">
    <source>
        <dbReference type="ARBA" id="ARBA00022705"/>
    </source>
</evidence>
<name>A0A1H0EI59_9BACT</name>
<feature type="binding site" evidence="11">
    <location>
        <position position="480"/>
    </location>
    <ligand>
        <name>Zn(2+)</name>
        <dbReference type="ChEBI" id="CHEBI:29105"/>
        <label>2</label>
    </ligand>
</feature>
<dbReference type="PROSITE" id="PS51194">
    <property type="entry name" value="HELICASE_CTER"/>
    <property type="match status" value="1"/>
</dbReference>
<dbReference type="GO" id="GO:0005524">
    <property type="term" value="F:ATP binding"/>
    <property type="evidence" value="ECO:0007669"/>
    <property type="project" value="UniProtKB-UniRule"/>
</dbReference>
<dbReference type="InterPro" id="IPR040498">
    <property type="entry name" value="PriA_CRR"/>
</dbReference>
<dbReference type="GO" id="GO:1990077">
    <property type="term" value="C:primosome complex"/>
    <property type="evidence" value="ECO:0007669"/>
    <property type="project" value="UniProtKB-UniRule"/>
</dbReference>
<comment type="cofactor">
    <cofactor evidence="11">
        <name>Zn(2+)</name>
        <dbReference type="ChEBI" id="CHEBI:29105"/>
    </cofactor>
    <text evidence="11">Binds 2 zinc ions per subunit.</text>
</comment>
<keyword evidence="9 11" id="KW-0238">DNA-binding</keyword>
<comment type="catalytic activity">
    <reaction evidence="11">
        <text>Couples ATP hydrolysis with the unwinding of duplex DNA by translocating in the 3'-5' direction.</text>
        <dbReference type="EC" id="5.6.2.4"/>
    </reaction>
</comment>
<reference evidence="14 15" key="1">
    <citation type="submission" date="2016-10" db="EMBL/GenBank/DDBJ databases">
        <authorList>
            <person name="de Groot N.N."/>
        </authorList>
    </citation>
    <scope>NUCLEOTIDE SEQUENCE [LARGE SCALE GENOMIC DNA]</scope>
    <source>
        <strain evidence="14 15">DSM 15269</strain>
    </source>
</reference>
<comment type="function">
    <text evidence="11">Initiates the restart of stalled replication forks, which reloads the replicative helicase on sites other than the origin of replication. Recognizes and binds to abandoned replication forks and remodels them to uncover a helicase loading site. Promotes assembly of the primosome at these replication forks.</text>
</comment>
<dbReference type="SUPFAM" id="SSF52540">
    <property type="entry name" value="P-loop containing nucleoside triphosphate hydrolases"/>
    <property type="match status" value="1"/>
</dbReference>
<organism evidence="14 15">
    <name type="scientific">Desulfonauticus submarinus</name>
    <dbReference type="NCBI Taxonomy" id="206665"/>
    <lineage>
        <taxon>Bacteria</taxon>
        <taxon>Pseudomonadati</taxon>
        <taxon>Thermodesulfobacteriota</taxon>
        <taxon>Desulfovibrionia</taxon>
        <taxon>Desulfovibrionales</taxon>
        <taxon>Desulfonauticaceae</taxon>
        <taxon>Desulfonauticus</taxon>
    </lineage>
</organism>
<dbReference type="Pfam" id="PF18319">
    <property type="entry name" value="Zn_ribbon_PriA"/>
    <property type="match status" value="1"/>
</dbReference>
<keyword evidence="8 11" id="KW-0067">ATP-binding</keyword>